<name>A0A1A8W196_PLAOA</name>
<accession>A0A1A8W196</accession>
<evidence type="ECO:0000313" key="1">
    <source>
        <dbReference type="EMBL" id="SBS85422.1"/>
    </source>
</evidence>
<dbReference type="EMBL" id="FLQU01000419">
    <property type="protein sequence ID" value="SBS85422.1"/>
    <property type="molecule type" value="Genomic_DNA"/>
</dbReference>
<reference evidence="2" key="1">
    <citation type="submission" date="2016-05" db="EMBL/GenBank/DDBJ databases">
        <authorList>
            <person name="Naeem Raeece"/>
        </authorList>
    </citation>
    <scope>NUCLEOTIDE SEQUENCE [LARGE SCALE GENOMIC DNA]</scope>
</reference>
<dbReference type="VEuPathDB" id="PlasmoDB:PocGH01_11042200"/>
<proteinExistence type="predicted"/>
<dbReference type="Proteomes" id="UP000078560">
    <property type="component" value="Unassembled WGS sequence"/>
</dbReference>
<evidence type="ECO:0000313" key="2">
    <source>
        <dbReference type="Proteomes" id="UP000078560"/>
    </source>
</evidence>
<gene>
    <name evidence="1" type="ORF">POVCU2_0031380</name>
</gene>
<sequence>MTNQDNLCRIGRRKKHPLEGECMIGDDASIPLMSFYNEERANKKNKTKIKAYPLSVKGLEENKNIFKNSDIVCNILPFFPFSERWKRKYLSKSFYKAFNTKYAWTNVDFRFLDVDIFNRNCFGKYNKLFFNTFSLSLSINGKETVGETLHFVMKHFLHLKDLRLYFRKKDANFIYEGVHPVVASLLNCPGGGGDAYASDAANAADTSNTTDITNVGKAYVGERRLSGSSCRGHPQCTDEQFQFDGHLMENYNDKYVGNDEESRVSKKTSESFQSHLQIMESKKIWTSTSIEVPNSFNKLERLILDVELKGDDLLTFVGKLNNLKDIIISKLVYSTMLNRSQSITIFTCFIEKMKRNNIRLIQLGLHFRYEDKPIDYINNEQFRKMLNERKSYICDSNKEEGDELIYVLQKNHLNSLYCLWSNDLFISYEMYEQIRKFNNLKVWILPGWRALSLAKE</sequence>
<protein>
    <submittedName>
        <fullName evidence="1">Uncharacterized protein</fullName>
    </submittedName>
</protein>
<dbReference type="AlphaFoldDB" id="A0A1A8W196"/>
<organism evidence="1 2">
    <name type="scientific">Plasmodium ovale curtisi</name>
    <dbReference type="NCBI Taxonomy" id="864141"/>
    <lineage>
        <taxon>Eukaryota</taxon>
        <taxon>Sar</taxon>
        <taxon>Alveolata</taxon>
        <taxon>Apicomplexa</taxon>
        <taxon>Aconoidasida</taxon>
        <taxon>Haemosporida</taxon>
        <taxon>Plasmodiidae</taxon>
        <taxon>Plasmodium</taxon>
        <taxon>Plasmodium (Plasmodium)</taxon>
    </lineage>
</organism>